<dbReference type="EMBL" id="JBIMZQ010000007">
    <property type="protein sequence ID" value="KAL3670399.1"/>
    <property type="molecule type" value="Genomic_DNA"/>
</dbReference>
<feature type="region of interest" description="Disordered" evidence="1">
    <location>
        <begin position="182"/>
        <end position="211"/>
    </location>
</feature>
<keyword evidence="3" id="KW-1185">Reference proteome</keyword>
<reference evidence="2 3" key="1">
    <citation type="submission" date="2024-09" db="EMBL/GenBank/DDBJ databases">
        <title>Genome sequencing and assembly of Phytophthora oleae, isolate VK10A, causative agent of rot of olive drupes.</title>
        <authorList>
            <person name="Conti Taguali S."/>
            <person name="Riolo M."/>
            <person name="La Spada F."/>
            <person name="Cacciola S.O."/>
            <person name="Dionisio G."/>
        </authorList>
    </citation>
    <scope>NUCLEOTIDE SEQUENCE [LARGE SCALE GENOMIC DNA]</scope>
    <source>
        <strain evidence="2 3">VK10A</strain>
    </source>
</reference>
<protein>
    <submittedName>
        <fullName evidence="2">Uncharacterized protein</fullName>
    </submittedName>
</protein>
<proteinExistence type="predicted"/>
<organism evidence="2 3">
    <name type="scientific">Phytophthora oleae</name>
    <dbReference type="NCBI Taxonomy" id="2107226"/>
    <lineage>
        <taxon>Eukaryota</taxon>
        <taxon>Sar</taxon>
        <taxon>Stramenopiles</taxon>
        <taxon>Oomycota</taxon>
        <taxon>Peronosporomycetes</taxon>
        <taxon>Peronosporales</taxon>
        <taxon>Peronosporaceae</taxon>
        <taxon>Phytophthora</taxon>
    </lineage>
</organism>
<sequence>MAAARNDKRTTARWSSDVSSRFLWSAAHTAGTTGAGAMLVIGAVQRLAQYMQDVAAPVENGCELSALGPASPEPRRQSAQPIYAAPTSTAMAGVHAASTKSTGAATTTMPLITLQQSPHRRGLPVRYGGLTPVDRRSGILKPSAAMASVADSLSKLGDPLSGLCTATRDSRVESFCFFAKAQAGASSSGERSPARRDHHMRLFFPDGNNSP</sequence>
<evidence type="ECO:0000313" key="2">
    <source>
        <dbReference type="EMBL" id="KAL3670399.1"/>
    </source>
</evidence>
<comment type="caution">
    <text evidence="2">The sequence shown here is derived from an EMBL/GenBank/DDBJ whole genome shotgun (WGS) entry which is preliminary data.</text>
</comment>
<dbReference type="Proteomes" id="UP001632037">
    <property type="component" value="Unassembled WGS sequence"/>
</dbReference>
<evidence type="ECO:0000313" key="3">
    <source>
        <dbReference type="Proteomes" id="UP001632037"/>
    </source>
</evidence>
<gene>
    <name evidence="2" type="ORF">V7S43_004718</name>
</gene>
<dbReference type="AlphaFoldDB" id="A0ABD3FZL6"/>
<evidence type="ECO:0000256" key="1">
    <source>
        <dbReference type="SAM" id="MobiDB-lite"/>
    </source>
</evidence>
<accession>A0ABD3FZL6</accession>
<name>A0ABD3FZL6_9STRA</name>